<protein>
    <submittedName>
        <fullName evidence="1">Uncharacterized protein</fullName>
    </submittedName>
</protein>
<evidence type="ECO:0000313" key="2">
    <source>
        <dbReference type="Proteomes" id="UP001177021"/>
    </source>
</evidence>
<name>A0ACB0LPW6_TRIPR</name>
<proteinExistence type="predicted"/>
<comment type="caution">
    <text evidence="1">The sequence shown here is derived from an EMBL/GenBank/DDBJ whole genome shotgun (WGS) entry which is preliminary data.</text>
</comment>
<dbReference type="EMBL" id="CASHSV030000615">
    <property type="protein sequence ID" value="CAJ2670154.1"/>
    <property type="molecule type" value="Genomic_DNA"/>
</dbReference>
<sequence>MVVKNTDQLEEATNLPYDREAEVKAFDDSKAGVNGLVESGVSKIPRMFHTGKLDITKIAGDSKLSVPIVDLKDIHANPALRVEVIDKIRSACHEWGFFQVINHGIHVTVLDEMINGIRSFHEQDVDVRKEFYTRDLKKKVTYYSNGTLYSGQAANWRDTFAFGVAPDPVKPNELPPICRDIVIEYSQKISDLGFTIFELLSEALGLDPSYLKELNCAEGHFIMGHYYPPCPEPELTMGTAKHSDFNFMTLLLQDQLGGLQILHDDKWVNVPPVHGALVVNIGDLLQESESTTILVLFPPVNMVVNDTIQLEESTDSTYDREAEMKAFDDSKAGVNGLVESGISKIPAIFHRKLDITENSAGDNSKLSIPIIDLKDIHKDPALRVEVIDKIRSACHEWGFFQVINHGIPVTVFDEMIDGIRKFHEQDVDVRKEFYTRDLKKKVTYFSTGTLYSDQAANWRDTFAFVVAPDPFEPNEVPPICRDIMIEYSQKIQDLGFTIFELLSRALGLDSSYLKELNCAEGHFIMGHYYPPCPEPELTMGATKHTDYSFMTLLLQDQLGGLQILHDDKWVNVSPVHGALVVNIGDLLQLITNDRFVSVNHRVLSQNIGPRISVASFFVNSPDPDKGRSKIYGPIKELLSEENPPIYKDVTIKEYLEHFFAKGLDGNSALEPFKL</sequence>
<organism evidence="1 2">
    <name type="scientific">Trifolium pratense</name>
    <name type="common">Red clover</name>
    <dbReference type="NCBI Taxonomy" id="57577"/>
    <lineage>
        <taxon>Eukaryota</taxon>
        <taxon>Viridiplantae</taxon>
        <taxon>Streptophyta</taxon>
        <taxon>Embryophyta</taxon>
        <taxon>Tracheophyta</taxon>
        <taxon>Spermatophyta</taxon>
        <taxon>Magnoliopsida</taxon>
        <taxon>eudicotyledons</taxon>
        <taxon>Gunneridae</taxon>
        <taxon>Pentapetalae</taxon>
        <taxon>rosids</taxon>
        <taxon>fabids</taxon>
        <taxon>Fabales</taxon>
        <taxon>Fabaceae</taxon>
        <taxon>Papilionoideae</taxon>
        <taxon>50 kb inversion clade</taxon>
        <taxon>NPAAA clade</taxon>
        <taxon>Hologalegina</taxon>
        <taxon>IRL clade</taxon>
        <taxon>Trifolieae</taxon>
        <taxon>Trifolium</taxon>
    </lineage>
</organism>
<keyword evidence="2" id="KW-1185">Reference proteome</keyword>
<dbReference type="Proteomes" id="UP001177021">
    <property type="component" value="Unassembled WGS sequence"/>
</dbReference>
<gene>
    <name evidence="1" type="ORF">MILVUS5_LOCUS34233</name>
</gene>
<accession>A0ACB0LPW6</accession>
<evidence type="ECO:0000313" key="1">
    <source>
        <dbReference type="EMBL" id="CAJ2670154.1"/>
    </source>
</evidence>
<reference evidence="1" key="1">
    <citation type="submission" date="2023-10" db="EMBL/GenBank/DDBJ databases">
        <authorList>
            <person name="Rodriguez Cubillos JULIANA M."/>
            <person name="De Vega J."/>
        </authorList>
    </citation>
    <scope>NUCLEOTIDE SEQUENCE</scope>
</reference>